<reference evidence="2 3" key="1">
    <citation type="submission" date="2014-04" db="EMBL/GenBank/DDBJ databases">
        <authorList>
            <consortium name="DOE Joint Genome Institute"/>
            <person name="Kuo A."/>
            <person name="Gay G."/>
            <person name="Dore J."/>
            <person name="Kohler A."/>
            <person name="Nagy L.G."/>
            <person name="Floudas D."/>
            <person name="Copeland A."/>
            <person name="Barry K.W."/>
            <person name="Cichocki N."/>
            <person name="Veneault-Fourrey C."/>
            <person name="LaButti K."/>
            <person name="Lindquist E.A."/>
            <person name="Lipzen A."/>
            <person name="Lundell T."/>
            <person name="Morin E."/>
            <person name="Murat C."/>
            <person name="Sun H."/>
            <person name="Tunlid A."/>
            <person name="Henrissat B."/>
            <person name="Grigoriev I.V."/>
            <person name="Hibbett D.S."/>
            <person name="Martin F."/>
            <person name="Nordberg H.P."/>
            <person name="Cantor M.N."/>
            <person name="Hua S.X."/>
        </authorList>
    </citation>
    <scope>NUCLEOTIDE SEQUENCE [LARGE SCALE GENOMIC DNA]</scope>
    <source>
        <strain evidence="3">h7</strain>
    </source>
</reference>
<evidence type="ECO:0000256" key="1">
    <source>
        <dbReference type="SAM" id="MobiDB-lite"/>
    </source>
</evidence>
<dbReference type="HOGENOM" id="CLU_2671347_0_0_1"/>
<sequence length="75" mass="8588">MSPVIPQSPSTNSPSPRPSSYGHCSSCIDSVFETHFAFLLWPSLFARNDQTRFRDGWVRNMRVRGVCGWERLAEK</sequence>
<feature type="compositionally biased region" description="Low complexity" evidence="1">
    <location>
        <begin position="7"/>
        <end position="20"/>
    </location>
</feature>
<dbReference type="EMBL" id="KN831839">
    <property type="protein sequence ID" value="KIM34958.1"/>
    <property type="molecule type" value="Genomic_DNA"/>
</dbReference>
<organism evidence="2 3">
    <name type="scientific">Hebeloma cylindrosporum</name>
    <dbReference type="NCBI Taxonomy" id="76867"/>
    <lineage>
        <taxon>Eukaryota</taxon>
        <taxon>Fungi</taxon>
        <taxon>Dikarya</taxon>
        <taxon>Basidiomycota</taxon>
        <taxon>Agaricomycotina</taxon>
        <taxon>Agaricomycetes</taxon>
        <taxon>Agaricomycetidae</taxon>
        <taxon>Agaricales</taxon>
        <taxon>Agaricineae</taxon>
        <taxon>Hymenogastraceae</taxon>
        <taxon>Hebeloma</taxon>
    </lineage>
</organism>
<dbReference type="AlphaFoldDB" id="A0A0C2XAC2"/>
<protein>
    <submittedName>
        <fullName evidence="2">Uncharacterized protein</fullName>
    </submittedName>
</protein>
<accession>A0A0C2XAC2</accession>
<gene>
    <name evidence="2" type="ORF">M413DRAFT_449978</name>
</gene>
<feature type="region of interest" description="Disordered" evidence="1">
    <location>
        <begin position="1"/>
        <end position="21"/>
    </location>
</feature>
<dbReference type="Proteomes" id="UP000053424">
    <property type="component" value="Unassembled WGS sequence"/>
</dbReference>
<evidence type="ECO:0000313" key="3">
    <source>
        <dbReference type="Proteomes" id="UP000053424"/>
    </source>
</evidence>
<reference evidence="3" key="2">
    <citation type="submission" date="2015-01" db="EMBL/GenBank/DDBJ databases">
        <title>Evolutionary Origins and Diversification of the Mycorrhizal Mutualists.</title>
        <authorList>
            <consortium name="DOE Joint Genome Institute"/>
            <consortium name="Mycorrhizal Genomics Consortium"/>
            <person name="Kohler A."/>
            <person name="Kuo A."/>
            <person name="Nagy L.G."/>
            <person name="Floudas D."/>
            <person name="Copeland A."/>
            <person name="Barry K.W."/>
            <person name="Cichocki N."/>
            <person name="Veneault-Fourrey C."/>
            <person name="LaButti K."/>
            <person name="Lindquist E.A."/>
            <person name="Lipzen A."/>
            <person name="Lundell T."/>
            <person name="Morin E."/>
            <person name="Murat C."/>
            <person name="Riley R."/>
            <person name="Ohm R."/>
            <person name="Sun H."/>
            <person name="Tunlid A."/>
            <person name="Henrissat B."/>
            <person name="Grigoriev I.V."/>
            <person name="Hibbett D.S."/>
            <person name="Martin F."/>
        </authorList>
    </citation>
    <scope>NUCLEOTIDE SEQUENCE [LARGE SCALE GENOMIC DNA]</scope>
    <source>
        <strain evidence="3">h7</strain>
    </source>
</reference>
<keyword evidence="3" id="KW-1185">Reference proteome</keyword>
<name>A0A0C2XAC2_HEBCY</name>
<evidence type="ECO:0000313" key="2">
    <source>
        <dbReference type="EMBL" id="KIM34958.1"/>
    </source>
</evidence>
<proteinExistence type="predicted"/>